<evidence type="ECO:0000256" key="3">
    <source>
        <dbReference type="ARBA" id="ARBA00022452"/>
    </source>
</evidence>
<keyword evidence="7" id="KW-0998">Cell outer membrane</keyword>
<dbReference type="Gene3D" id="2.40.160.60">
    <property type="entry name" value="Outer membrane protein transport protein (OMPP1/FadL/TodX)"/>
    <property type="match status" value="1"/>
</dbReference>
<reference evidence="8 9" key="1">
    <citation type="submission" date="2018-05" db="EMBL/GenBank/DDBJ databases">
        <title>Genome Sequence of an Efficient Indole-Degrading Bacterium, Alcaligenes sp.YBY.</title>
        <authorList>
            <person name="Yang B."/>
        </authorList>
    </citation>
    <scope>NUCLEOTIDE SEQUENCE [LARGE SCALE GENOMIC DNA]</scope>
    <source>
        <strain evidence="8 9">YBY</strain>
    </source>
</reference>
<keyword evidence="4" id="KW-0812">Transmembrane</keyword>
<dbReference type="Pfam" id="PF03349">
    <property type="entry name" value="Toluene_X"/>
    <property type="match status" value="1"/>
</dbReference>
<keyword evidence="3" id="KW-1134">Transmembrane beta strand</keyword>
<evidence type="ECO:0000256" key="1">
    <source>
        <dbReference type="ARBA" id="ARBA00004571"/>
    </source>
</evidence>
<dbReference type="OrthoDB" id="19849at2"/>
<comment type="similarity">
    <text evidence="2">Belongs to the OmpP1/FadL family.</text>
</comment>
<gene>
    <name evidence="8" type="ORF">DF183_17420</name>
</gene>
<dbReference type="GO" id="GO:0015483">
    <property type="term" value="F:long-chain fatty acid transporting porin activity"/>
    <property type="evidence" value="ECO:0007669"/>
    <property type="project" value="TreeGrafter"/>
</dbReference>
<evidence type="ECO:0000313" key="9">
    <source>
        <dbReference type="Proteomes" id="UP000245216"/>
    </source>
</evidence>
<protein>
    <submittedName>
        <fullName evidence="8">Fatty acid transporter</fullName>
    </submittedName>
</protein>
<dbReference type="STRING" id="511.UZ73_11100"/>
<evidence type="ECO:0000313" key="8">
    <source>
        <dbReference type="EMBL" id="PWE12560.1"/>
    </source>
</evidence>
<proteinExistence type="inferred from homology"/>
<dbReference type="SUPFAM" id="SSF56935">
    <property type="entry name" value="Porins"/>
    <property type="match status" value="1"/>
</dbReference>
<reference evidence="8 9" key="2">
    <citation type="submission" date="2018-05" db="EMBL/GenBank/DDBJ databases">
        <authorList>
            <person name="Lanie J.A."/>
            <person name="Ng W.-L."/>
            <person name="Kazmierczak K.M."/>
            <person name="Andrzejewski T.M."/>
            <person name="Davidsen T.M."/>
            <person name="Wayne K.J."/>
            <person name="Tettelin H."/>
            <person name="Glass J.I."/>
            <person name="Rusch D."/>
            <person name="Podicherti R."/>
            <person name="Tsui H.-C.T."/>
            <person name="Winkler M.E."/>
        </authorList>
    </citation>
    <scope>NUCLEOTIDE SEQUENCE [LARGE SCALE GENOMIC DNA]</scope>
    <source>
        <strain evidence="8 9">YBY</strain>
    </source>
</reference>
<dbReference type="InterPro" id="IPR005017">
    <property type="entry name" value="OMPP1/FadL/TodX"/>
</dbReference>
<name>A0A2U2BEX2_ALCFA</name>
<dbReference type="RefSeq" id="WP_042489213.1">
    <property type="nucleotide sequence ID" value="NZ_CAXOKM010000022.1"/>
</dbReference>
<evidence type="ECO:0000256" key="6">
    <source>
        <dbReference type="ARBA" id="ARBA00023136"/>
    </source>
</evidence>
<evidence type="ECO:0000256" key="5">
    <source>
        <dbReference type="ARBA" id="ARBA00022729"/>
    </source>
</evidence>
<dbReference type="AlphaFoldDB" id="A0A2U2BEX2"/>
<keyword evidence="5" id="KW-0732">Signal</keyword>
<accession>A0A2U2BEX2</accession>
<dbReference type="EMBL" id="QEXO01000005">
    <property type="protein sequence ID" value="PWE12560.1"/>
    <property type="molecule type" value="Genomic_DNA"/>
</dbReference>
<evidence type="ECO:0000256" key="4">
    <source>
        <dbReference type="ARBA" id="ARBA00022692"/>
    </source>
</evidence>
<dbReference type="GO" id="GO:0009279">
    <property type="term" value="C:cell outer membrane"/>
    <property type="evidence" value="ECO:0007669"/>
    <property type="project" value="UniProtKB-SubCell"/>
</dbReference>
<dbReference type="Proteomes" id="UP000245216">
    <property type="component" value="Unassembled WGS sequence"/>
</dbReference>
<sequence length="441" mass="47844">MKKTVVALRTIPALLIPLGMSMGMGQAQAAGFNLLEQNASGLGNAYAGSAAIGDNASTIYFNPAGMTLLPETNFSAGFNAIKPTFKFSDKGSTDPLALTGGASRPATGGSGGDAGKVAAVPNIYLSHQLSPKWWVGLGIGVPFGLTTEYDEGWVGRYHSEKFAIETINVNPSVAYKVNDQLSFGVGVNWLHIDADYRLATPVGYHPALGPLDMDTRVKMKGDAWGWNAGLLYQITPSTRLGVSYRSQIKVTADGDTKLRNRNVPAGIPAPNINWDAEATIKLPDTAIVSLVHDLNSRWQLLADVSWTGWSSIPRLTIENSGPGAKNSGLELKFKDAWRVALGANYHYNEQWTFKGGIAWDQSPVRDKNYRPTALPDSDRYWVSLGAQYRASKNATWDIGYTHLFLKNTDMNNNTDPAGRGLTRGTYKNSGDILGVQFSYRF</sequence>
<comment type="caution">
    <text evidence="8">The sequence shown here is derived from an EMBL/GenBank/DDBJ whole genome shotgun (WGS) entry which is preliminary data.</text>
</comment>
<evidence type="ECO:0000256" key="7">
    <source>
        <dbReference type="ARBA" id="ARBA00023237"/>
    </source>
</evidence>
<keyword evidence="6" id="KW-0472">Membrane</keyword>
<comment type="subcellular location">
    <subcellularLocation>
        <location evidence="1">Cell outer membrane</location>
        <topology evidence="1">Multi-pass membrane protein</topology>
    </subcellularLocation>
</comment>
<evidence type="ECO:0000256" key="2">
    <source>
        <dbReference type="ARBA" id="ARBA00008163"/>
    </source>
</evidence>
<dbReference type="PANTHER" id="PTHR35093">
    <property type="entry name" value="OUTER MEMBRANE PROTEIN NMB0088-RELATED"/>
    <property type="match status" value="1"/>
</dbReference>
<organism evidence="8 9">
    <name type="scientific">Alcaligenes faecalis</name>
    <dbReference type="NCBI Taxonomy" id="511"/>
    <lineage>
        <taxon>Bacteria</taxon>
        <taxon>Pseudomonadati</taxon>
        <taxon>Pseudomonadota</taxon>
        <taxon>Betaproteobacteria</taxon>
        <taxon>Burkholderiales</taxon>
        <taxon>Alcaligenaceae</taxon>
        <taxon>Alcaligenes</taxon>
    </lineage>
</organism>
<dbReference type="PANTHER" id="PTHR35093:SF3">
    <property type="entry name" value="LONG-CHAIN FATTY ACID TRANSPORT PROTEIN"/>
    <property type="match status" value="1"/>
</dbReference>